<proteinExistence type="predicted"/>
<dbReference type="PANTHER" id="PTHR33608:SF7">
    <property type="entry name" value="DUF58 DOMAIN-CONTAINING PROTEIN"/>
    <property type="match status" value="1"/>
</dbReference>
<dbReference type="Gene3D" id="3.40.50.410">
    <property type="entry name" value="von Willebrand factor, type A domain"/>
    <property type="match status" value="1"/>
</dbReference>
<organism evidence="2 3">
    <name type="scientific">Solimonas marina</name>
    <dbReference type="NCBI Taxonomy" id="2714601"/>
    <lineage>
        <taxon>Bacteria</taxon>
        <taxon>Pseudomonadati</taxon>
        <taxon>Pseudomonadota</taxon>
        <taxon>Gammaproteobacteria</taxon>
        <taxon>Nevskiales</taxon>
        <taxon>Nevskiaceae</taxon>
        <taxon>Solimonas</taxon>
    </lineage>
</organism>
<name>A0A969WE80_9GAMM</name>
<dbReference type="PANTHER" id="PTHR33608">
    <property type="entry name" value="BLL2464 PROTEIN"/>
    <property type="match status" value="1"/>
</dbReference>
<accession>A0A969WE80</accession>
<dbReference type="SUPFAM" id="SSF53300">
    <property type="entry name" value="vWA-like"/>
    <property type="match status" value="1"/>
</dbReference>
<dbReference type="Proteomes" id="UP000653472">
    <property type="component" value="Unassembled WGS sequence"/>
</dbReference>
<evidence type="ECO:0000313" key="2">
    <source>
        <dbReference type="EMBL" id="NKF24475.1"/>
    </source>
</evidence>
<dbReference type="AlphaFoldDB" id="A0A969WE80"/>
<dbReference type="RefSeq" id="WP_168149778.1">
    <property type="nucleotide sequence ID" value="NZ_JAAVXB010000015.1"/>
</dbReference>
<sequence>MLIAPELLAALAPLRLRSRYAPAGLGTGFHASPHRGSGLEFAEYRAYQPGDEPRRVDWKLYARSDRFFVRDAERDAQLHVWVIVDCSASMGQADAAAPQRTRLAQAAALAACVFELATRQNDRFGLIAIGNDRVAMHGDGEGRRHRDRLGLALDALQAGGAWPDAAALAPLPARIAPGALVLMIGDGFEPAMDGLAMRLAGTRRDVSFVTLLTAEERDFPFDGSPRFEDPEGAGVRRAVAERVRTGFLARFGAARAERQRELTRAGIGAVDAYTDASLIVPLRRLFGGVPGA</sequence>
<reference evidence="2" key="1">
    <citation type="submission" date="2020-03" db="EMBL/GenBank/DDBJ databases">
        <title>Solimonas marina sp. nov., isolated from deep seawater of the Pacific Ocean.</title>
        <authorList>
            <person name="Liu X."/>
            <person name="Lai Q."/>
            <person name="Sun F."/>
            <person name="Gai Y."/>
            <person name="Li G."/>
            <person name="Shao Z."/>
        </authorList>
    </citation>
    <scope>NUCLEOTIDE SEQUENCE</scope>
    <source>
        <strain evidence="2">C16B3</strain>
    </source>
</reference>
<protein>
    <submittedName>
        <fullName evidence="2">DUF58 domain-containing protein</fullName>
    </submittedName>
</protein>
<comment type="caution">
    <text evidence="2">The sequence shown here is derived from an EMBL/GenBank/DDBJ whole genome shotgun (WGS) entry which is preliminary data.</text>
</comment>
<dbReference type="EMBL" id="JAAVXB010000015">
    <property type="protein sequence ID" value="NKF24475.1"/>
    <property type="molecule type" value="Genomic_DNA"/>
</dbReference>
<dbReference type="Pfam" id="PF01882">
    <property type="entry name" value="DUF58"/>
    <property type="match status" value="1"/>
</dbReference>
<gene>
    <name evidence="2" type="ORF">G7Y82_19360</name>
</gene>
<evidence type="ECO:0000313" key="3">
    <source>
        <dbReference type="Proteomes" id="UP000653472"/>
    </source>
</evidence>
<dbReference type="InterPro" id="IPR002881">
    <property type="entry name" value="DUF58"/>
</dbReference>
<feature type="domain" description="DUF58" evidence="1">
    <location>
        <begin position="43"/>
        <end position="250"/>
    </location>
</feature>
<dbReference type="InterPro" id="IPR036465">
    <property type="entry name" value="vWFA_dom_sf"/>
</dbReference>
<evidence type="ECO:0000259" key="1">
    <source>
        <dbReference type="Pfam" id="PF01882"/>
    </source>
</evidence>
<keyword evidence="3" id="KW-1185">Reference proteome</keyword>